<reference evidence="3 4" key="1">
    <citation type="submission" date="2018-03" db="EMBL/GenBank/DDBJ databases">
        <title>Rhodobacter blasticus.</title>
        <authorList>
            <person name="Meyer T.E."/>
            <person name="Miller S."/>
            <person name="Lodha T."/>
            <person name="Gandham S."/>
            <person name="Chintalapati S."/>
            <person name="Chintalapati V.R."/>
        </authorList>
    </citation>
    <scope>NUCLEOTIDE SEQUENCE [LARGE SCALE GENOMIC DNA]</scope>
    <source>
        <strain evidence="3 4">DSM 2131</strain>
    </source>
</reference>
<keyword evidence="2" id="KW-0564">Palmitate</keyword>
<evidence type="ECO:0000256" key="1">
    <source>
        <dbReference type="ARBA" id="ARBA00007613"/>
    </source>
</evidence>
<evidence type="ECO:0000256" key="2">
    <source>
        <dbReference type="RuleBase" id="RU362097"/>
    </source>
</evidence>
<dbReference type="SUPFAM" id="SSF56954">
    <property type="entry name" value="Outer membrane efflux proteins (OEP)"/>
    <property type="match status" value="1"/>
</dbReference>
<comment type="similarity">
    <text evidence="1 2">Belongs to the outer membrane factor (OMF) (TC 1.B.17) family.</text>
</comment>
<dbReference type="NCBIfam" id="TIGR01845">
    <property type="entry name" value="outer_NodT"/>
    <property type="match status" value="1"/>
</dbReference>
<name>A0A2T4J566_FUSBL</name>
<evidence type="ECO:0000313" key="3">
    <source>
        <dbReference type="EMBL" id="PTE13040.1"/>
    </source>
</evidence>
<dbReference type="GO" id="GO:0015562">
    <property type="term" value="F:efflux transmembrane transporter activity"/>
    <property type="evidence" value="ECO:0007669"/>
    <property type="project" value="InterPro"/>
</dbReference>
<evidence type="ECO:0008006" key="5">
    <source>
        <dbReference type="Google" id="ProtNLM"/>
    </source>
</evidence>
<feature type="signal peptide" evidence="2">
    <location>
        <begin position="1"/>
        <end position="21"/>
    </location>
</feature>
<dbReference type="GO" id="GO:0005886">
    <property type="term" value="C:plasma membrane"/>
    <property type="evidence" value="ECO:0007669"/>
    <property type="project" value="UniProtKB-SubCell"/>
</dbReference>
<evidence type="ECO:0000313" key="4">
    <source>
        <dbReference type="Proteomes" id="UP000241362"/>
    </source>
</evidence>
<dbReference type="InterPro" id="IPR010131">
    <property type="entry name" value="MdtP/NodT-like"/>
</dbReference>
<comment type="caution">
    <text evidence="3">The sequence shown here is derived from an EMBL/GenBank/DDBJ whole genome shotgun (WGS) entry which is preliminary data.</text>
</comment>
<keyword evidence="2" id="KW-0732">Signal</keyword>
<dbReference type="Gene3D" id="2.20.200.10">
    <property type="entry name" value="Outer membrane efflux proteins (OEP)"/>
    <property type="match status" value="1"/>
</dbReference>
<gene>
    <name evidence="3" type="ORF">C5F44_15400</name>
</gene>
<dbReference type="InterPro" id="IPR003423">
    <property type="entry name" value="OMP_efflux"/>
</dbReference>
<dbReference type="Gene3D" id="1.20.1600.10">
    <property type="entry name" value="Outer membrane efflux proteins (OEP)"/>
    <property type="match status" value="1"/>
</dbReference>
<keyword evidence="4" id="KW-1185">Reference proteome</keyword>
<dbReference type="PROSITE" id="PS51257">
    <property type="entry name" value="PROKAR_LIPOPROTEIN"/>
    <property type="match status" value="1"/>
</dbReference>
<comment type="subcellular location">
    <subcellularLocation>
        <location evidence="2">Cell membrane</location>
        <topology evidence="2">Lipid-anchor</topology>
    </subcellularLocation>
</comment>
<feature type="chain" id="PRO_5015376462" description="RND transporter" evidence="2">
    <location>
        <begin position="22"/>
        <end position="454"/>
    </location>
</feature>
<keyword evidence="2" id="KW-0449">Lipoprotein</keyword>
<sequence>MPRCLIAALVVLAGCSVPTIAPDATQATSARFSSAVPQANTRLDIDWWSRIGDARLTELLLLAQSGSPDLRSAAAQVMAARARAGQDTAAMWPVMTGQASVTEADSDTTARTRTRAAGLDASWEVDLFGRASKTAKAERLRAKAEDYAYAGAYVSLSAEVADTYVQFRACRMIEQVYRDAVSSQGETIEATTRLVSAGLRAESDLALARASRASAQISLDSQVADCRVLAQTLAVLTGAPQDRVDAILASGFGMPAVKGFRAADVPADMLRQRPDIAKAELTFAAALLDLGVAKADLYPSLTLGGSVSLAKPSGWSFGPALSLPVLDGGQRRAAVRSANADAITAAEAYRSAVLAAVAEAEAALTRLNAALRNLGSAGTLVKEYDAYFAAIDADWRAGRISLLDREDARRQVQSARITQISQQLALSRQWIALYKAMGGGWQRPAHTVTTTSEG</sequence>
<dbReference type="AlphaFoldDB" id="A0A2T4J566"/>
<keyword evidence="2" id="KW-0812">Transmembrane</keyword>
<dbReference type="EMBL" id="PZKE01000020">
    <property type="protein sequence ID" value="PTE13040.1"/>
    <property type="molecule type" value="Genomic_DNA"/>
</dbReference>
<organism evidence="3 4">
    <name type="scientific">Fuscovulum blasticum DSM 2131</name>
    <dbReference type="NCBI Taxonomy" id="1188250"/>
    <lineage>
        <taxon>Bacteria</taxon>
        <taxon>Pseudomonadati</taxon>
        <taxon>Pseudomonadota</taxon>
        <taxon>Alphaproteobacteria</taxon>
        <taxon>Rhodobacterales</taxon>
        <taxon>Paracoccaceae</taxon>
        <taxon>Pseudogemmobacter</taxon>
    </lineage>
</organism>
<dbReference type="RefSeq" id="WP_146161968.1">
    <property type="nucleotide sequence ID" value="NZ_PZKE01000020.1"/>
</dbReference>
<accession>A0A2T4J566</accession>
<dbReference type="PANTHER" id="PTHR30203:SF29">
    <property type="entry name" value="PROTEIN CYAE"/>
    <property type="match status" value="1"/>
</dbReference>
<dbReference type="PANTHER" id="PTHR30203">
    <property type="entry name" value="OUTER MEMBRANE CATION EFFLUX PROTEIN"/>
    <property type="match status" value="1"/>
</dbReference>
<keyword evidence="2" id="KW-0472">Membrane</keyword>
<keyword evidence="2" id="KW-1134">Transmembrane beta strand</keyword>
<protein>
    <recommendedName>
        <fullName evidence="5">RND transporter</fullName>
    </recommendedName>
</protein>
<dbReference type="Proteomes" id="UP000241362">
    <property type="component" value="Unassembled WGS sequence"/>
</dbReference>
<proteinExistence type="inferred from homology"/>
<dbReference type="Pfam" id="PF02321">
    <property type="entry name" value="OEP"/>
    <property type="match status" value="2"/>
</dbReference>